<protein>
    <recommendedName>
        <fullName evidence="2">Urease accessory protein UreH-like transmembrane domain-containing protein</fullName>
    </recommendedName>
</protein>
<reference evidence="3 4" key="1">
    <citation type="submission" date="2017-10" db="EMBL/GenBank/DDBJ databases">
        <title>Draft genome of Longibacter Salinarum.</title>
        <authorList>
            <person name="Goh K.M."/>
            <person name="Shamsir M.S."/>
            <person name="Lim S.W."/>
        </authorList>
    </citation>
    <scope>NUCLEOTIDE SEQUENCE [LARGE SCALE GENOMIC DNA]</scope>
    <source>
        <strain evidence="3 4">KCTC 52045</strain>
    </source>
</reference>
<dbReference type="PANTHER" id="PTHR42208">
    <property type="entry name" value="HEAVY METAL TRANSPORTER-RELATED"/>
    <property type="match status" value="1"/>
</dbReference>
<keyword evidence="1" id="KW-0812">Transmembrane</keyword>
<dbReference type="InterPro" id="IPR039447">
    <property type="entry name" value="UreH-like_TM_dom"/>
</dbReference>
<keyword evidence="1" id="KW-0472">Membrane</keyword>
<dbReference type="Pfam" id="PF13386">
    <property type="entry name" value="DsbD_2"/>
    <property type="match status" value="1"/>
</dbReference>
<dbReference type="OrthoDB" id="594443at2"/>
<gene>
    <name evidence="3" type="ORF">CRI94_09795</name>
</gene>
<feature type="transmembrane region" description="Helical" evidence="1">
    <location>
        <begin position="195"/>
        <end position="218"/>
    </location>
</feature>
<sequence length="241" mass="25674">MDWILAGLAFGFFGSVHCVGMCGPLALSLPGTGRGRWRYLSERLLYNIGRAITYTTLGGVIGALGALVSLSGVQQWLSIGIGLIMILGALIPWVSRRVNRLEHLPARFLGRVMKPIQSLYRRGGFGAMLVVGLLNGLLPCGFVYAALATSVTAGSVYTSMSFMAAFGLGTIPAMFTVSIMGRLASATWRTRLQKLVPIGLVVVGVLLVLRGLSLGTILSPDLKEVIFSPGTCRFLPFVDPA</sequence>
<feature type="transmembrane region" description="Helical" evidence="1">
    <location>
        <begin position="76"/>
        <end position="94"/>
    </location>
</feature>
<evidence type="ECO:0000313" key="3">
    <source>
        <dbReference type="EMBL" id="PEN13590.1"/>
    </source>
</evidence>
<dbReference type="PANTHER" id="PTHR42208:SF1">
    <property type="entry name" value="HEAVY METAL TRANSPORTER"/>
    <property type="match status" value="1"/>
</dbReference>
<evidence type="ECO:0000259" key="2">
    <source>
        <dbReference type="Pfam" id="PF13386"/>
    </source>
</evidence>
<keyword evidence="4" id="KW-1185">Reference proteome</keyword>
<evidence type="ECO:0000256" key="1">
    <source>
        <dbReference type="SAM" id="Phobius"/>
    </source>
</evidence>
<organism evidence="3 4">
    <name type="scientific">Longibacter salinarum</name>
    <dbReference type="NCBI Taxonomy" id="1850348"/>
    <lineage>
        <taxon>Bacteria</taxon>
        <taxon>Pseudomonadati</taxon>
        <taxon>Rhodothermota</taxon>
        <taxon>Rhodothermia</taxon>
        <taxon>Rhodothermales</taxon>
        <taxon>Salisaetaceae</taxon>
        <taxon>Longibacter</taxon>
    </lineage>
</organism>
<accession>A0A2A8CY84</accession>
<evidence type="ECO:0000313" key="4">
    <source>
        <dbReference type="Proteomes" id="UP000220102"/>
    </source>
</evidence>
<feature type="transmembrane region" description="Helical" evidence="1">
    <location>
        <begin position="6"/>
        <end position="30"/>
    </location>
</feature>
<keyword evidence="1" id="KW-1133">Transmembrane helix</keyword>
<proteinExistence type="predicted"/>
<feature type="transmembrane region" description="Helical" evidence="1">
    <location>
        <begin position="123"/>
        <end position="147"/>
    </location>
</feature>
<comment type="caution">
    <text evidence="3">The sequence shown here is derived from an EMBL/GenBank/DDBJ whole genome shotgun (WGS) entry which is preliminary data.</text>
</comment>
<dbReference type="RefSeq" id="WP_098075513.1">
    <property type="nucleotide sequence ID" value="NZ_PDEQ01000004.1"/>
</dbReference>
<feature type="transmembrane region" description="Helical" evidence="1">
    <location>
        <begin position="51"/>
        <end position="70"/>
    </location>
</feature>
<dbReference type="EMBL" id="PDEQ01000004">
    <property type="protein sequence ID" value="PEN13590.1"/>
    <property type="molecule type" value="Genomic_DNA"/>
</dbReference>
<dbReference type="AlphaFoldDB" id="A0A2A8CY84"/>
<feature type="transmembrane region" description="Helical" evidence="1">
    <location>
        <begin position="159"/>
        <end position="183"/>
    </location>
</feature>
<name>A0A2A8CY84_9BACT</name>
<dbReference type="Proteomes" id="UP000220102">
    <property type="component" value="Unassembled WGS sequence"/>
</dbReference>
<feature type="domain" description="Urease accessory protein UreH-like transmembrane" evidence="2">
    <location>
        <begin position="8"/>
        <end position="206"/>
    </location>
</feature>